<dbReference type="PANTHER" id="PTHR42711:SF19">
    <property type="entry name" value="DOXORUBICIN RESISTANCE ATP-BINDING PROTEIN DRRA"/>
    <property type="match status" value="1"/>
</dbReference>
<dbReference type="AlphaFoldDB" id="A0A399EI52"/>
<evidence type="ECO:0000259" key="4">
    <source>
        <dbReference type="Pfam" id="PF00005"/>
    </source>
</evidence>
<evidence type="ECO:0000313" key="5">
    <source>
        <dbReference type="EMBL" id="RIH83336.1"/>
    </source>
</evidence>
<sequence>MLANDAISLEIRQGEILGIFGPNGAGKTTLVRQMVALLRPSSGCIDLLGQDVVRHPSLVPRYVSFYG</sequence>
<keyword evidence="6" id="KW-1185">Reference proteome</keyword>
<evidence type="ECO:0000256" key="3">
    <source>
        <dbReference type="ARBA" id="ARBA00022840"/>
    </source>
</evidence>
<dbReference type="GO" id="GO:0016887">
    <property type="term" value="F:ATP hydrolysis activity"/>
    <property type="evidence" value="ECO:0007669"/>
    <property type="project" value="InterPro"/>
</dbReference>
<name>A0A399EI52_9DEIN</name>
<dbReference type="SUPFAM" id="SSF52540">
    <property type="entry name" value="P-loop containing nucleoside triphosphate hydrolases"/>
    <property type="match status" value="1"/>
</dbReference>
<dbReference type="GO" id="GO:0005524">
    <property type="term" value="F:ATP binding"/>
    <property type="evidence" value="ECO:0007669"/>
    <property type="project" value="UniProtKB-KW"/>
</dbReference>
<evidence type="ECO:0000256" key="1">
    <source>
        <dbReference type="ARBA" id="ARBA00022448"/>
    </source>
</evidence>
<keyword evidence="5" id="KW-0378">Hydrolase</keyword>
<feature type="domain" description="ABC transporter" evidence="4">
    <location>
        <begin position="6"/>
        <end position="54"/>
    </location>
</feature>
<protein>
    <submittedName>
        <fullName evidence="5">Doxorubicin resistance ATP-binding protein DrrA</fullName>
        <ecNumber evidence="5">3.6.3.-</ecNumber>
    </submittedName>
</protein>
<dbReference type="Proteomes" id="UP000265341">
    <property type="component" value="Unassembled WGS sequence"/>
</dbReference>
<evidence type="ECO:0000313" key="6">
    <source>
        <dbReference type="Proteomes" id="UP000265341"/>
    </source>
</evidence>
<keyword evidence="2" id="KW-0547">Nucleotide-binding</keyword>
<dbReference type="EMBL" id="QWLA01000079">
    <property type="protein sequence ID" value="RIH83336.1"/>
    <property type="molecule type" value="Genomic_DNA"/>
</dbReference>
<organism evidence="5 6">
    <name type="scientific">Calidithermus roseus</name>
    <dbReference type="NCBI Taxonomy" id="1644118"/>
    <lineage>
        <taxon>Bacteria</taxon>
        <taxon>Thermotogati</taxon>
        <taxon>Deinococcota</taxon>
        <taxon>Deinococci</taxon>
        <taxon>Thermales</taxon>
        <taxon>Thermaceae</taxon>
        <taxon>Calidithermus</taxon>
    </lineage>
</organism>
<dbReference type="EC" id="3.6.3.-" evidence="5"/>
<comment type="caution">
    <text evidence="5">The sequence shown here is derived from an EMBL/GenBank/DDBJ whole genome shotgun (WGS) entry which is preliminary data.</text>
</comment>
<evidence type="ECO:0000256" key="2">
    <source>
        <dbReference type="ARBA" id="ARBA00022741"/>
    </source>
</evidence>
<dbReference type="Gene3D" id="3.40.50.300">
    <property type="entry name" value="P-loop containing nucleotide triphosphate hydrolases"/>
    <property type="match status" value="1"/>
</dbReference>
<dbReference type="InterPro" id="IPR050763">
    <property type="entry name" value="ABC_transporter_ATP-binding"/>
</dbReference>
<keyword evidence="3 5" id="KW-0067">ATP-binding</keyword>
<proteinExistence type="predicted"/>
<dbReference type="Pfam" id="PF00005">
    <property type="entry name" value="ABC_tran"/>
    <property type="match status" value="1"/>
</dbReference>
<dbReference type="RefSeq" id="WP_182482862.1">
    <property type="nucleotide sequence ID" value="NZ_QWLA01000079.1"/>
</dbReference>
<reference evidence="5 6" key="1">
    <citation type="submission" date="2018-08" db="EMBL/GenBank/DDBJ databases">
        <title>Meiothermus roseus NBRC 110900 genome sequencing project.</title>
        <authorList>
            <person name="Da Costa M.S."/>
            <person name="Albuquerque L."/>
            <person name="Raposo P."/>
            <person name="Froufe H.J.C."/>
            <person name="Barroso C.S."/>
            <person name="Egas C."/>
        </authorList>
    </citation>
    <scope>NUCLEOTIDE SEQUENCE [LARGE SCALE GENOMIC DNA]</scope>
    <source>
        <strain evidence="5 6">NBRC 110900</strain>
    </source>
</reference>
<accession>A0A399EI52</accession>
<dbReference type="InterPro" id="IPR027417">
    <property type="entry name" value="P-loop_NTPase"/>
</dbReference>
<gene>
    <name evidence="5" type="primary">drrA_5</name>
    <name evidence="5" type="ORF">Mrose_03075</name>
</gene>
<keyword evidence="1" id="KW-0813">Transport</keyword>
<dbReference type="PANTHER" id="PTHR42711">
    <property type="entry name" value="ABC TRANSPORTER ATP-BINDING PROTEIN"/>
    <property type="match status" value="1"/>
</dbReference>
<dbReference type="InterPro" id="IPR003439">
    <property type="entry name" value="ABC_transporter-like_ATP-bd"/>
</dbReference>